<comment type="caution">
    <text evidence="2">The sequence shown here is derived from an EMBL/GenBank/DDBJ whole genome shotgun (WGS) entry which is preliminary data.</text>
</comment>
<sequence length="193" mass="20462">MNKRHFLGTAALAGLLPVASGTSAAEPTLKGPGLLTVSGAIGKSNRGPVDPALDQLMVKHKVTFDKAFVIDAEALHRLPAVKIKPTLEYDAKAHTLSGPLLTSVLELVGVAPDAMLGMRAVDGYVVPLKMADARTYRMIVATEMDGAPLVLGGLGPQWAIYEADTLAAFKDKPLKERFALCPWGLYSIEVSRG</sequence>
<dbReference type="Gene3D" id="3.90.420.10">
    <property type="entry name" value="Oxidoreductase, molybdopterin-binding domain"/>
    <property type="match status" value="1"/>
</dbReference>
<name>A0ABU8VVE6_9BURK</name>
<dbReference type="RefSeq" id="WP_340362790.1">
    <property type="nucleotide sequence ID" value="NZ_JBBKZV010000002.1"/>
</dbReference>
<dbReference type="SUPFAM" id="SSF56524">
    <property type="entry name" value="Oxidoreductase molybdopterin-binding domain"/>
    <property type="match status" value="1"/>
</dbReference>
<reference evidence="2 3" key="1">
    <citation type="submission" date="2024-03" db="EMBL/GenBank/DDBJ databases">
        <title>Novel species of the genus Variovorax.</title>
        <authorList>
            <person name="Liu Q."/>
            <person name="Xin Y.-H."/>
        </authorList>
    </citation>
    <scope>NUCLEOTIDE SEQUENCE [LARGE SCALE GENOMIC DNA]</scope>
    <source>
        <strain evidence="2 3">KACC 18501</strain>
    </source>
</reference>
<feature type="signal peptide" evidence="1">
    <location>
        <begin position="1"/>
        <end position="24"/>
    </location>
</feature>
<proteinExistence type="predicted"/>
<dbReference type="InterPro" id="IPR036374">
    <property type="entry name" value="OxRdtase_Mopterin-bd_sf"/>
</dbReference>
<gene>
    <name evidence="2" type="ORF">WKW80_06845</name>
</gene>
<protein>
    <submittedName>
        <fullName evidence="2">Molybdopterin-dependent oxidoreductase</fullName>
    </submittedName>
</protein>
<evidence type="ECO:0000256" key="1">
    <source>
        <dbReference type="SAM" id="SignalP"/>
    </source>
</evidence>
<dbReference type="EMBL" id="JBBKZV010000002">
    <property type="protein sequence ID" value="MEJ8821753.1"/>
    <property type="molecule type" value="Genomic_DNA"/>
</dbReference>
<keyword evidence="1" id="KW-0732">Signal</keyword>
<evidence type="ECO:0000313" key="2">
    <source>
        <dbReference type="EMBL" id="MEJ8821753.1"/>
    </source>
</evidence>
<dbReference type="Proteomes" id="UP001363010">
    <property type="component" value="Unassembled WGS sequence"/>
</dbReference>
<feature type="chain" id="PRO_5045294286" evidence="1">
    <location>
        <begin position="25"/>
        <end position="193"/>
    </location>
</feature>
<accession>A0ABU8VVE6</accession>
<evidence type="ECO:0000313" key="3">
    <source>
        <dbReference type="Proteomes" id="UP001363010"/>
    </source>
</evidence>
<organism evidence="2 3">
    <name type="scientific">Variovorax humicola</name>
    <dbReference type="NCBI Taxonomy" id="1769758"/>
    <lineage>
        <taxon>Bacteria</taxon>
        <taxon>Pseudomonadati</taxon>
        <taxon>Pseudomonadota</taxon>
        <taxon>Betaproteobacteria</taxon>
        <taxon>Burkholderiales</taxon>
        <taxon>Comamonadaceae</taxon>
        <taxon>Variovorax</taxon>
    </lineage>
</organism>
<keyword evidence="3" id="KW-1185">Reference proteome</keyword>